<comment type="catalytic activity">
    <reaction evidence="4">
        <text>Couples ATP hydrolysis with the unwinding of duplex DNA by translocating in the 3'-5' direction.</text>
        <dbReference type="EC" id="5.6.2.4"/>
    </reaction>
</comment>
<feature type="region of interest" description="Disordered" evidence="6">
    <location>
        <begin position="635"/>
        <end position="710"/>
    </location>
</feature>
<dbReference type="PANTHER" id="PTHR13710:SF105">
    <property type="entry name" value="ATP-DEPENDENT DNA HELICASE Q1"/>
    <property type="match status" value="1"/>
</dbReference>
<evidence type="ECO:0000256" key="6">
    <source>
        <dbReference type="SAM" id="MobiDB-lite"/>
    </source>
</evidence>
<dbReference type="GO" id="GO:0003677">
    <property type="term" value="F:DNA binding"/>
    <property type="evidence" value="ECO:0007669"/>
    <property type="project" value="UniProtKB-KW"/>
</dbReference>
<dbReference type="Proteomes" id="UP000298030">
    <property type="component" value="Unassembled WGS sequence"/>
</dbReference>
<evidence type="ECO:0000259" key="7">
    <source>
        <dbReference type="PROSITE" id="PS51192"/>
    </source>
</evidence>
<dbReference type="Gene3D" id="3.40.50.300">
    <property type="entry name" value="P-loop containing nucleotide triphosphate hydrolases"/>
    <property type="match status" value="1"/>
</dbReference>
<reference evidence="8 9" key="1">
    <citation type="journal article" date="2019" name="Nat. Ecol. Evol.">
        <title>Megaphylogeny resolves global patterns of mushroom evolution.</title>
        <authorList>
            <person name="Varga T."/>
            <person name="Krizsan K."/>
            <person name="Foldi C."/>
            <person name="Dima B."/>
            <person name="Sanchez-Garcia M."/>
            <person name="Sanchez-Ramirez S."/>
            <person name="Szollosi G.J."/>
            <person name="Szarkandi J.G."/>
            <person name="Papp V."/>
            <person name="Albert L."/>
            <person name="Andreopoulos W."/>
            <person name="Angelini C."/>
            <person name="Antonin V."/>
            <person name="Barry K.W."/>
            <person name="Bougher N.L."/>
            <person name="Buchanan P."/>
            <person name="Buyck B."/>
            <person name="Bense V."/>
            <person name="Catcheside P."/>
            <person name="Chovatia M."/>
            <person name="Cooper J."/>
            <person name="Damon W."/>
            <person name="Desjardin D."/>
            <person name="Finy P."/>
            <person name="Geml J."/>
            <person name="Haridas S."/>
            <person name="Hughes K."/>
            <person name="Justo A."/>
            <person name="Karasinski D."/>
            <person name="Kautmanova I."/>
            <person name="Kiss B."/>
            <person name="Kocsube S."/>
            <person name="Kotiranta H."/>
            <person name="LaButti K.M."/>
            <person name="Lechner B.E."/>
            <person name="Liimatainen K."/>
            <person name="Lipzen A."/>
            <person name="Lukacs Z."/>
            <person name="Mihaltcheva S."/>
            <person name="Morgado L.N."/>
            <person name="Niskanen T."/>
            <person name="Noordeloos M.E."/>
            <person name="Ohm R.A."/>
            <person name="Ortiz-Santana B."/>
            <person name="Ovrebo C."/>
            <person name="Racz N."/>
            <person name="Riley R."/>
            <person name="Savchenko A."/>
            <person name="Shiryaev A."/>
            <person name="Soop K."/>
            <person name="Spirin V."/>
            <person name="Szebenyi C."/>
            <person name="Tomsovsky M."/>
            <person name="Tulloss R.E."/>
            <person name="Uehling J."/>
            <person name="Grigoriev I.V."/>
            <person name="Vagvolgyi C."/>
            <person name="Papp T."/>
            <person name="Martin F.M."/>
            <person name="Miettinen O."/>
            <person name="Hibbett D.S."/>
            <person name="Nagy L.G."/>
        </authorList>
    </citation>
    <scope>NUCLEOTIDE SEQUENCE [LARGE SCALE GENOMIC DNA]</scope>
    <source>
        <strain evidence="8 9">FP101781</strain>
    </source>
</reference>
<dbReference type="GO" id="GO:0005524">
    <property type="term" value="F:ATP binding"/>
    <property type="evidence" value="ECO:0007669"/>
    <property type="project" value="InterPro"/>
</dbReference>
<keyword evidence="3" id="KW-0413">Isomerase</keyword>
<dbReference type="AlphaFoldDB" id="A0A4Y7TWS3"/>
<accession>A0A4Y7TWS3</accession>
<gene>
    <name evidence="8" type="ORF">FA13DRAFT_1785865</name>
</gene>
<evidence type="ECO:0000256" key="5">
    <source>
        <dbReference type="ARBA" id="ARBA00034808"/>
    </source>
</evidence>
<dbReference type="PANTHER" id="PTHR13710">
    <property type="entry name" value="DNA HELICASE RECQ FAMILY MEMBER"/>
    <property type="match status" value="1"/>
</dbReference>
<dbReference type="GO" id="GO:0005737">
    <property type="term" value="C:cytoplasm"/>
    <property type="evidence" value="ECO:0007669"/>
    <property type="project" value="TreeGrafter"/>
</dbReference>
<dbReference type="GO" id="GO:0005694">
    <property type="term" value="C:chromosome"/>
    <property type="evidence" value="ECO:0007669"/>
    <property type="project" value="TreeGrafter"/>
</dbReference>
<feature type="compositionally biased region" description="Basic residues" evidence="6">
    <location>
        <begin position="658"/>
        <end position="672"/>
    </location>
</feature>
<comment type="similarity">
    <text evidence="1">Belongs to the helicase family. RecQ subfamily.</text>
</comment>
<keyword evidence="9" id="KW-1185">Reference proteome</keyword>
<sequence length="710" mass="80622">MIITILLHPNDVALVVTPLKKLQDMQVKEFSKYGLSTLGINEDTPNDKELWEAIAAGCYRVLIVQAEQLFIDKGHWPRLARLFNKRRKFTHSIRFLFIDEAHHIYVSGTALYGLPAFRPAWSHIGELRTKLGTRTTVAALSGTLPAHIKKAVKDSLQLGDDNLCSIKLSCNRPNIAYALHEIVGSITDYTNLDFVISDDTGLIQEGKRRRKGIIFHDSIDGAVNAKRRHESLLHPDRRGTGVVKEYHALMSDEYLEKPMPTFVTQTELAKFYMQRKALQLCDVHTLPYAVLTFRRGSTIHSSTLSSTTRRPVWTRWCFAGIFLLMYENWATKVDISKALEDAQRSAVPLDPDRPVKGKLNPKKKDKRIRTGISMLQLVQNRLACLRAAYAKANDDDSVEGNYCCNRLTAHRNDVDRPHAHFDFAKFFPGKLLWYDEATKLTYRGHPEDPNRKAIVPLTSKRPIEAVEGSTPVPKYRATKERPSLISPLDRWRYLRWQNDRFRALRSPQTIISNKGLEKLAMIHPQDIHNGTKHLVVEKLKESQVWGEKYAEEVWVVLVGFDNEVWDNGEKAKKDKDERHKRAKVVQEAEDEVTAAGRFASDTATRAATLSIQVATRATTSQLSAEQIRQRIAELERESQAQIRQTEEATKATPAPASRKGKGKAKAAPKPKPTKTNQEMRADDFAEDARRVQAAAEQAARERLISLQHSR</sequence>
<dbReference type="EMBL" id="QPFP01000003">
    <property type="protein sequence ID" value="TEB38019.1"/>
    <property type="molecule type" value="Genomic_DNA"/>
</dbReference>
<evidence type="ECO:0000256" key="3">
    <source>
        <dbReference type="ARBA" id="ARBA00023235"/>
    </source>
</evidence>
<dbReference type="GO" id="GO:0000724">
    <property type="term" value="P:double-strand break repair via homologous recombination"/>
    <property type="evidence" value="ECO:0007669"/>
    <property type="project" value="TreeGrafter"/>
</dbReference>
<evidence type="ECO:0000256" key="1">
    <source>
        <dbReference type="ARBA" id="ARBA00005446"/>
    </source>
</evidence>
<dbReference type="STRING" id="71717.A0A4Y7TWS3"/>
<protein>
    <recommendedName>
        <fullName evidence="5">DNA 3'-5' helicase</fullName>
        <ecNumber evidence="5">5.6.2.4</ecNumber>
    </recommendedName>
</protein>
<comment type="caution">
    <text evidence="8">The sequence shown here is derived from an EMBL/GenBank/DDBJ whole genome shotgun (WGS) entry which is preliminary data.</text>
</comment>
<dbReference type="SUPFAM" id="SSF52540">
    <property type="entry name" value="P-loop containing nucleoside triphosphate hydrolases"/>
    <property type="match status" value="1"/>
</dbReference>
<dbReference type="GO" id="GO:0043138">
    <property type="term" value="F:3'-5' DNA helicase activity"/>
    <property type="evidence" value="ECO:0007669"/>
    <property type="project" value="UniProtKB-EC"/>
</dbReference>
<dbReference type="InterPro" id="IPR014001">
    <property type="entry name" value="Helicase_ATP-bd"/>
</dbReference>
<feature type="compositionally biased region" description="Basic and acidic residues" evidence="6">
    <location>
        <begin position="677"/>
        <end position="690"/>
    </location>
</feature>
<feature type="compositionally biased region" description="Basic and acidic residues" evidence="6">
    <location>
        <begin position="635"/>
        <end position="649"/>
    </location>
</feature>
<dbReference type="Pfam" id="PF00270">
    <property type="entry name" value="DEAD"/>
    <property type="match status" value="1"/>
</dbReference>
<proteinExistence type="inferred from homology"/>
<organism evidence="8 9">
    <name type="scientific">Coprinellus micaceus</name>
    <name type="common">Glistening ink-cap mushroom</name>
    <name type="synonym">Coprinus micaceus</name>
    <dbReference type="NCBI Taxonomy" id="71717"/>
    <lineage>
        <taxon>Eukaryota</taxon>
        <taxon>Fungi</taxon>
        <taxon>Dikarya</taxon>
        <taxon>Basidiomycota</taxon>
        <taxon>Agaricomycotina</taxon>
        <taxon>Agaricomycetes</taxon>
        <taxon>Agaricomycetidae</taxon>
        <taxon>Agaricales</taxon>
        <taxon>Agaricineae</taxon>
        <taxon>Psathyrellaceae</taxon>
        <taxon>Coprinellus</taxon>
    </lineage>
</organism>
<dbReference type="InterPro" id="IPR027417">
    <property type="entry name" value="P-loop_NTPase"/>
</dbReference>
<feature type="domain" description="Helicase ATP-binding" evidence="7">
    <location>
        <begin position="1"/>
        <end position="162"/>
    </location>
</feature>
<dbReference type="InterPro" id="IPR011545">
    <property type="entry name" value="DEAD/DEAH_box_helicase_dom"/>
</dbReference>
<keyword evidence="2" id="KW-0238">DNA-binding</keyword>
<dbReference type="PROSITE" id="PS51192">
    <property type="entry name" value="HELICASE_ATP_BIND_1"/>
    <property type="match status" value="1"/>
</dbReference>
<evidence type="ECO:0000313" key="8">
    <source>
        <dbReference type="EMBL" id="TEB38019.1"/>
    </source>
</evidence>
<evidence type="ECO:0000313" key="9">
    <source>
        <dbReference type="Proteomes" id="UP000298030"/>
    </source>
</evidence>
<name>A0A4Y7TWS3_COPMI</name>
<evidence type="ECO:0000256" key="4">
    <source>
        <dbReference type="ARBA" id="ARBA00034617"/>
    </source>
</evidence>
<dbReference type="EC" id="5.6.2.4" evidence="5"/>
<dbReference type="OrthoDB" id="5952536at2759"/>
<evidence type="ECO:0000256" key="2">
    <source>
        <dbReference type="ARBA" id="ARBA00023125"/>
    </source>
</evidence>
<dbReference type="GO" id="GO:0009378">
    <property type="term" value="F:four-way junction helicase activity"/>
    <property type="evidence" value="ECO:0007669"/>
    <property type="project" value="TreeGrafter"/>
</dbReference>